<evidence type="ECO:0000256" key="4">
    <source>
        <dbReference type="ARBA" id="ARBA00023004"/>
    </source>
</evidence>
<dbReference type="PANTHER" id="PTHR42961">
    <property type="entry name" value="IRON-SULFUR PROTEIN NUBPL"/>
    <property type="match status" value="1"/>
</dbReference>
<organism evidence="7 8">
    <name type="scientific">Aliidiomarina sanyensis</name>
    <dbReference type="NCBI Taxonomy" id="1249555"/>
    <lineage>
        <taxon>Bacteria</taxon>
        <taxon>Pseudomonadati</taxon>
        <taxon>Pseudomonadota</taxon>
        <taxon>Gammaproteobacteria</taxon>
        <taxon>Alteromonadales</taxon>
        <taxon>Idiomarinaceae</taxon>
        <taxon>Aliidiomarina</taxon>
    </lineage>
</organism>
<sequence length="383" mass="41431">MPKTVIFRCVSLSLQGGTVSAELLHYCQSLRSDVFPEGLQPDWLQIRGPVIHVQLPFPAAPALRALVKRDRMLSAYQWDIKHNVVPLPIERRPDLQGAEAKPLQRGVKNVIAIASGKGGVGKSAVTLGLANALSQLGARVGILDGDIYGPSLPTMLGNVDSKLTFTPNRKMLPVRSFGLEGNSLGYLSDPDDATIWRGPMASRALEQLFFDTQWSDLDYLFIDMPPGTGDLQLTLAQKLPVTAAVVVTTPQNIALADAQKGIRMFRKVGVPVIGIIENMSHYACSACGHEEAIFGEGGGVFLGDQHSVPVLGHWPLHVGLRRALDNGQDLNRVLDGDSILTTQQDTAQLLVANLWSLLHDEITPLVSSQPSQAKHANSKPSKE</sequence>
<evidence type="ECO:0000256" key="1">
    <source>
        <dbReference type="ARBA" id="ARBA00022723"/>
    </source>
</evidence>
<keyword evidence="2 6" id="KW-0547">Nucleotide-binding</keyword>
<accession>A0A432WRN2</accession>
<proteinExistence type="inferred from homology"/>
<dbReference type="NCBIfam" id="NF008669">
    <property type="entry name" value="PRK11670.1"/>
    <property type="match status" value="1"/>
</dbReference>
<evidence type="ECO:0000256" key="2">
    <source>
        <dbReference type="ARBA" id="ARBA00022741"/>
    </source>
</evidence>
<comment type="subunit">
    <text evidence="6">Homodimer.</text>
</comment>
<gene>
    <name evidence="7" type="ORF">CWE11_00965</name>
</gene>
<dbReference type="InterPro" id="IPR033756">
    <property type="entry name" value="YlxH/NBP35"/>
</dbReference>
<dbReference type="GO" id="GO:0046872">
    <property type="term" value="F:metal ion binding"/>
    <property type="evidence" value="ECO:0007669"/>
    <property type="project" value="UniProtKB-KW"/>
</dbReference>
<dbReference type="Gene3D" id="3.40.50.300">
    <property type="entry name" value="P-loop containing nucleotide triphosphate hydrolases"/>
    <property type="match status" value="1"/>
</dbReference>
<dbReference type="GO" id="GO:0005524">
    <property type="term" value="F:ATP binding"/>
    <property type="evidence" value="ECO:0007669"/>
    <property type="project" value="UniProtKB-UniRule"/>
</dbReference>
<dbReference type="InterPro" id="IPR027417">
    <property type="entry name" value="P-loop_NTPase"/>
</dbReference>
<comment type="function">
    <text evidence="6">Binds and transfers iron-sulfur (Fe-S) clusters to target apoproteins. Can hydrolyze ATP.</text>
</comment>
<keyword evidence="6" id="KW-0378">Hydrolase</keyword>
<evidence type="ECO:0000256" key="5">
    <source>
        <dbReference type="ARBA" id="ARBA00023014"/>
    </source>
</evidence>
<keyword evidence="4 6" id="KW-0408">Iron</keyword>
<dbReference type="GO" id="GO:0005829">
    <property type="term" value="C:cytosol"/>
    <property type="evidence" value="ECO:0007669"/>
    <property type="project" value="TreeGrafter"/>
</dbReference>
<comment type="similarity">
    <text evidence="6">Belongs to the Mrp/NBP35 ATP-binding proteins family.</text>
</comment>
<evidence type="ECO:0000313" key="7">
    <source>
        <dbReference type="EMBL" id="RUO36421.1"/>
    </source>
</evidence>
<reference evidence="7 8" key="1">
    <citation type="journal article" date="2011" name="Front. Microbiol.">
        <title>Genomic signatures of strain selection and enhancement in Bacillus atrophaeus var. globigii, a historical biowarfare simulant.</title>
        <authorList>
            <person name="Gibbons H.S."/>
            <person name="Broomall S.M."/>
            <person name="McNew L.A."/>
            <person name="Daligault H."/>
            <person name="Chapman C."/>
            <person name="Bruce D."/>
            <person name="Karavis M."/>
            <person name="Krepps M."/>
            <person name="McGregor P.A."/>
            <person name="Hong C."/>
            <person name="Park K.H."/>
            <person name="Akmal A."/>
            <person name="Feldman A."/>
            <person name="Lin J.S."/>
            <person name="Chang W.E."/>
            <person name="Higgs B.W."/>
            <person name="Demirev P."/>
            <person name="Lindquist J."/>
            <person name="Liem A."/>
            <person name="Fochler E."/>
            <person name="Read T.D."/>
            <person name="Tapia R."/>
            <person name="Johnson S."/>
            <person name="Bishop-Lilly K.A."/>
            <person name="Detter C."/>
            <person name="Han C."/>
            <person name="Sozhamannan S."/>
            <person name="Rosenzweig C.N."/>
            <person name="Skowronski E.W."/>
        </authorList>
    </citation>
    <scope>NUCLEOTIDE SEQUENCE [LARGE SCALE GENOMIC DNA]</scope>
    <source>
        <strain evidence="7 8">GYP-17</strain>
    </source>
</reference>
<dbReference type="HAMAP" id="MF_02040">
    <property type="entry name" value="Mrp_NBP35"/>
    <property type="match status" value="1"/>
</dbReference>
<evidence type="ECO:0000256" key="3">
    <source>
        <dbReference type="ARBA" id="ARBA00022840"/>
    </source>
</evidence>
<comment type="caution">
    <text evidence="7">The sequence shown here is derived from an EMBL/GenBank/DDBJ whole genome shotgun (WGS) entry which is preliminary data.</text>
</comment>
<dbReference type="SUPFAM" id="SSF52540">
    <property type="entry name" value="P-loop containing nucleoside triphosphate hydrolases"/>
    <property type="match status" value="1"/>
</dbReference>
<dbReference type="AlphaFoldDB" id="A0A432WRN2"/>
<keyword evidence="8" id="KW-1185">Reference proteome</keyword>
<dbReference type="GO" id="GO:0140663">
    <property type="term" value="F:ATP-dependent FeS chaperone activity"/>
    <property type="evidence" value="ECO:0007669"/>
    <property type="project" value="InterPro"/>
</dbReference>
<keyword evidence="5 6" id="KW-0411">Iron-sulfur</keyword>
<feature type="binding site" evidence="6">
    <location>
        <begin position="116"/>
        <end position="123"/>
    </location>
    <ligand>
        <name>ATP</name>
        <dbReference type="ChEBI" id="CHEBI:30616"/>
    </ligand>
</feature>
<name>A0A432WRN2_9GAMM</name>
<dbReference type="EMBL" id="PIPM01000001">
    <property type="protein sequence ID" value="RUO36421.1"/>
    <property type="molecule type" value="Genomic_DNA"/>
</dbReference>
<evidence type="ECO:0000313" key="8">
    <source>
        <dbReference type="Proteomes" id="UP000288405"/>
    </source>
</evidence>
<protein>
    <recommendedName>
        <fullName evidence="6">Iron-sulfur cluster carrier protein</fullName>
    </recommendedName>
</protein>
<dbReference type="GO" id="GO:0016887">
    <property type="term" value="F:ATP hydrolysis activity"/>
    <property type="evidence" value="ECO:0007669"/>
    <property type="project" value="UniProtKB-UniRule"/>
</dbReference>
<dbReference type="CDD" id="cd02037">
    <property type="entry name" value="Mrp_NBP35"/>
    <property type="match status" value="1"/>
</dbReference>
<dbReference type="InterPro" id="IPR019591">
    <property type="entry name" value="Mrp/NBP35_ATP-bd"/>
</dbReference>
<dbReference type="Proteomes" id="UP000288405">
    <property type="component" value="Unassembled WGS sequence"/>
</dbReference>
<keyword evidence="1 6" id="KW-0479">Metal-binding</keyword>
<dbReference type="OrthoDB" id="9809679at2"/>
<dbReference type="GO" id="GO:0016226">
    <property type="term" value="P:iron-sulfur cluster assembly"/>
    <property type="evidence" value="ECO:0007669"/>
    <property type="project" value="InterPro"/>
</dbReference>
<dbReference type="GO" id="GO:0051539">
    <property type="term" value="F:4 iron, 4 sulfur cluster binding"/>
    <property type="evidence" value="ECO:0007669"/>
    <property type="project" value="TreeGrafter"/>
</dbReference>
<keyword evidence="3 6" id="KW-0067">ATP-binding</keyword>
<dbReference type="PANTHER" id="PTHR42961:SF2">
    <property type="entry name" value="IRON-SULFUR PROTEIN NUBPL"/>
    <property type="match status" value="1"/>
</dbReference>
<dbReference type="InterPro" id="IPR044304">
    <property type="entry name" value="NUBPL-like"/>
</dbReference>
<evidence type="ECO:0000256" key="6">
    <source>
        <dbReference type="HAMAP-Rule" id="MF_02040"/>
    </source>
</evidence>
<dbReference type="Pfam" id="PF10609">
    <property type="entry name" value="ParA"/>
    <property type="match status" value="1"/>
</dbReference>
<dbReference type="FunFam" id="3.40.50.300:FF:001119">
    <property type="entry name" value="Iron-sulfur cluster carrier protein"/>
    <property type="match status" value="1"/>
</dbReference>